<protein>
    <submittedName>
        <fullName evidence="2">Uncharacterized protein</fullName>
    </submittedName>
</protein>
<reference evidence="2" key="2">
    <citation type="submission" date="2018-05" db="EMBL/GenBank/DDBJ databases">
        <title>OgluRS3 (Oryza glumaepatula Reference Sequence Version 3).</title>
        <authorList>
            <person name="Zhang J."/>
            <person name="Kudrna D."/>
            <person name="Lee S."/>
            <person name="Talag J."/>
            <person name="Welchert J."/>
            <person name="Wing R.A."/>
        </authorList>
    </citation>
    <scope>NUCLEOTIDE SEQUENCE [LARGE SCALE GENOMIC DNA]</scope>
</reference>
<sequence length="419" mass="46514">MLPRRKTTSKGVVVIKPAKAFASDFHPKLHNPPTQRTSPDHRIPTNHNIGKLTRPPCRYHPLLHRAIPSTLLQELPTTRTGNPAIGEEELHKRILVGWQLRRRRHRCQPLEACHWSLLLLMRDACSRRHPREAETNREEAGVPPCSLHQCSDASTSVLLPLHWRRLAVARGRLDPGGRRTGEYPRRLHRRRGATTPAPSLAGSRIQAEGARKTHLIASTIASPPPLSPHCLHTAAPHRLAAAVGSGAGLLCQGGRMLTGGAGSGGGHQVRHRHLAVTTLVHLAVDAASSTLAANLLPPQPPPPRSSRSWALTPRPRGKRKAPPPPSLHPRGFRRPAWAAARRRREEAGCVARQRWSPPVSPLPLSDTGERRVTIRRTVVMMFMNFGCKYSVFFDLCKNLSTFMIFYCKYIITDRSSIKP</sequence>
<organism evidence="2">
    <name type="scientific">Oryza glumipatula</name>
    <dbReference type="NCBI Taxonomy" id="40148"/>
    <lineage>
        <taxon>Eukaryota</taxon>
        <taxon>Viridiplantae</taxon>
        <taxon>Streptophyta</taxon>
        <taxon>Embryophyta</taxon>
        <taxon>Tracheophyta</taxon>
        <taxon>Spermatophyta</taxon>
        <taxon>Magnoliopsida</taxon>
        <taxon>Liliopsida</taxon>
        <taxon>Poales</taxon>
        <taxon>Poaceae</taxon>
        <taxon>BOP clade</taxon>
        <taxon>Oryzoideae</taxon>
        <taxon>Oryzeae</taxon>
        <taxon>Oryzinae</taxon>
        <taxon>Oryza</taxon>
    </lineage>
</organism>
<name>A0A0D9ZZV3_9ORYZ</name>
<evidence type="ECO:0000256" key="1">
    <source>
        <dbReference type="SAM" id="MobiDB-lite"/>
    </source>
</evidence>
<keyword evidence="3" id="KW-1185">Reference proteome</keyword>
<dbReference type="HOGENOM" id="CLU_656182_0_0_1"/>
<feature type="region of interest" description="Disordered" evidence="1">
    <location>
        <begin position="293"/>
        <end position="333"/>
    </location>
</feature>
<reference evidence="2" key="1">
    <citation type="submission" date="2015-04" db="UniProtKB">
        <authorList>
            <consortium name="EnsemblPlants"/>
        </authorList>
    </citation>
    <scope>IDENTIFICATION</scope>
</reference>
<dbReference type="Gramene" id="OGLUM05G19260.1">
    <property type="protein sequence ID" value="OGLUM05G19260.1"/>
    <property type="gene ID" value="OGLUM05G19260"/>
</dbReference>
<evidence type="ECO:0000313" key="2">
    <source>
        <dbReference type="EnsemblPlants" id="OGLUM05G19260.1"/>
    </source>
</evidence>
<dbReference type="EnsemblPlants" id="OGLUM05G19260.1">
    <property type="protein sequence ID" value="OGLUM05G19260.1"/>
    <property type="gene ID" value="OGLUM05G19260"/>
</dbReference>
<proteinExistence type="predicted"/>
<feature type="region of interest" description="Disordered" evidence="1">
    <location>
        <begin position="24"/>
        <end position="55"/>
    </location>
</feature>
<dbReference type="AlphaFoldDB" id="A0A0D9ZZV3"/>
<evidence type="ECO:0000313" key="3">
    <source>
        <dbReference type="Proteomes" id="UP000026961"/>
    </source>
</evidence>
<dbReference type="Proteomes" id="UP000026961">
    <property type="component" value="Chromosome 5"/>
</dbReference>
<accession>A0A0D9ZZV3</accession>